<keyword evidence="2" id="KW-1185">Reference proteome</keyword>
<evidence type="ECO:0000313" key="1">
    <source>
        <dbReference type="EMBL" id="KAH7993516.1"/>
    </source>
</evidence>
<dbReference type="Proteomes" id="UP000827872">
    <property type="component" value="Linkage Group LG03"/>
</dbReference>
<evidence type="ECO:0000313" key="2">
    <source>
        <dbReference type="Proteomes" id="UP000827872"/>
    </source>
</evidence>
<reference evidence="1" key="1">
    <citation type="submission" date="2021-08" db="EMBL/GenBank/DDBJ databases">
        <title>The first chromosome-level gecko genome reveals the dynamic sex chromosomes of Neotropical dwarf geckos (Sphaerodactylidae: Sphaerodactylus).</title>
        <authorList>
            <person name="Pinto B.J."/>
            <person name="Keating S.E."/>
            <person name="Gamble T."/>
        </authorList>
    </citation>
    <scope>NUCLEOTIDE SEQUENCE</scope>
    <source>
        <strain evidence="1">TG3544</strain>
    </source>
</reference>
<dbReference type="EMBL" id="CM037616">
    <property type="protein sequence ID" value="KAH7993516.1"/>
    <property type="molecule type" value="Genomic_DNA"/>
</dbReference>
<gene>
    <name evidence="1" type="ORF">K3G42_031238</name>
</gene>
<proteinExistence type="predicted"/>
<sequence>MECEDPDIVEIHDSDDGEIVRQVYVECRQRFREPSELERHRVAHHGIAPSEPFICVECGECFTKSTTLVRHKRVHKPIFVH</sequence>
<comment type="caution">
    <text evidence="1">The sequence shown here is derived from an EMBL/GenBank/DDBJ whole genome shotgun (WGS) entry which is preliminary data.</text>
</comment>
<accession>A0ACB8EM71</accession>
<protein>
    <submittedName>
        <fullName evidence="1">Uncharacterized protein</fullName>
    </submittedName>
</protein>
<organism evidence="1 2">
    <name type="scientific">Sphaerodactylus townsendi</name>
    <dbReference type="NCBI Taxonomy" id="933632"/>
    <lineage>
        <taxon>Eukaryota</taxon>
        <taxon>Metazoa</taxon>
        <taxon>Chordata</taxon>
        <taxon>Craniata</taxon>
        <taxon>Vertebrata</taxon>
        <taxon>Euteleostomi</taxon>
        <taxon>Lepidosauria</taxon>
        <taxon>Squamata</taxon>
        <taxon>Bifurcata</taxon>
        <taxon>Gekkota</taxon>
        <taxon>Sphaerodactylidae</taxon>
        <taxon>Sphaerodactylus</taxon>
    </lineage>
</organism>
<name>A0ACB8EM71_9SAUR</name>